<dbReference type="AlphaFoldDB" id="A0A0F9NWY4"/>
<comment type="caution">
    <text evidence="1">The sequence shown here is derived from an EMBL/GenBank/DDBJ whole genome shotgun (WGS) entry which is preliminary data.</text>
</comment>
<evidence type="ECO:0000313" key="1">
    <source>
        <dbReference type="EMBL" id="KKN16632.1"/>
    </source>
</evidence>
<gene>
    <name evidence="1" type="ORF">LCGC14_0973860</name>
</gene>
<accession>A0A0F9NWY4</accession>
<protein>
    <recommendedName>
        <fullName evidence="2">DUF2158 domain-containing protein</fullName>
    </recommendedName>
</protein>
<dbReference type="InterPro" id="IPR019226">
    <property type="entry name" value="DUF2158"/>
</dbReference>
<name>A0A0F9NWY4_9ZZZZ</name>
<organism evidence="1">
    <name type="scientific">marine sediment metagenome</name>
    <dbReference type="NCBI Taxonomy" id="412755"/>
    <lineage>
        <taxon>unclassified sequences</taxon>
        <taxon>metagenomes</taxon>
        <taxon>ecological metagenomes</taxon>
    </lineage>
</organism>
<evidence type="ECO:0008006" key="2">
    <source>
        <dbReference type="Google" id="ProtNLM"/>
    </source>
</evidence>
<proteinExistence type="predicted"/>
<sequence length="57" mass="6120">MNVGNVVQVKAKDGPKMTVNKVFDVNGVSTAECVWFEGCDLHKDTITVAALEAVNPE</sequence>
<dbReference type="EMBL" id="LAZR01003595">
    <property type="protein sequence ID" value="KKN16632.1"/>
    <property type="molecule type" value="Genomic_DNA"/>
</dbReference>
<reference evidence="1" key="1">
    <citation type="journal article" date="2015" name="Nature">
        <title>Complex archaea that bridge the gap between prokaryotes and eukaryotes.</title>
        <authorList>
            <person name="Spang A."/>
            <person name="Saw J.H."/>
            <person name="Jorgensen S.L."/>
            <person name="Zaremba-Niedzwiedzka K."/>
            <person name="Martijn J."/>
            <person name="Lind A.E."/>
            <person name="van Eijk R."/>
            <person name="Schleper C."/>
            <person name="Guy L."/>
            <person name="Ettema T.J."/>
        </authorList>
    </citation>
    <scope>NUCLEOTIDE SEQUENCE</scope>
</reference>
<dbReference type="Pfam" id="PF09926">
    <property type="entry name" value="DUF2158"/>
    <property type="match status" value="1"/>
</dbReference>